<evidence type="ECO:0000256" key="1">
    <source>
        <dbReference type="SAM" id="Phobius"/>
    </source>
</evidence>
<name>A0ABT6EYE2_9SYNE</name>
<dbReference type="EMBL" id="JAKKUT010000002">
    <property type="protein sequence ID" value="MDG2990514.1"/>
    <property type="molecule type" value="Genomic_DNA"/>
</dbReference>
<reference evidence="2" key="1">
    <citation type="journal article" date="2022" name="Genome Biol. Evol.">
        <title>A New Gene Family Diagnostic for Intracellular Biomineralization of Amorphous Ca Carbonates by Cyanobacteria.</title>
        <authorList>
            <person name="Benzerara K."/>
            <person name="Duprat E."/>
            <person name="Bitard-Feildel T."/>
            <person name="Caumes G."/>
            <person name="Cassier-Chauvat C."/>
            <person name="Chauvat F."/>
            <person name="Dezi M."/>
            <person name="Diop S.I."/>
            <person name="Gaschignard G."/>
            <person name="Gorgen S."/>
            <person name="Gugger M."/>
            <person name="Lopez-Garcia P."/>
            <person name="Millet M."/>
            <person name="Skouri-Panet F."/>
            <person name="Moreira D."/>
            <person name="Callebaut I."/>
        </authorList>
    </citation>
    <scope>NUCLEOTIDE SEQUENCE</scope>
    <source>
        <strain evidence="2">G9</strain>
    </source>
</reference>
<organism evidence="2 3">
    <name type="scientific">Candidatus Synechococcus calcipolaris G9</name>
    <dbReference type="NCBI Taxonomy" id="1497997"/>
    <lineage>
        <taxon>Bacteria</taxon>
        <taxon>Bacillati</taxon>
        <taxon>Cyanobacteriota</taxon>
        <taxon>Cyanophyceae</taxon>
        <taxon>Synechococcales</taxon>
        <taxon>Synechococcaceae</taxon>
        <taxon>Synechococcus</taxon>
    </lineage>
</organism>
<gene>
    <name evidence="2" type="ORF">L3556_06140</name>
</gene>
<keyword evidence="1" id="KW-1133">Transmembrane helix</keyword>
<keyword evidence="3" id="KW-1185">Reference proteome</keyword>
<feature type="transmembrane region" description="Helical" evidence="1">
    <location>
        <begin position="12"/>
        <end position="36"/>
    </location>
</feature>
<accession>A0ABT6EYE2</accession>
<comment type="caution">
    <text evidence="2">The sequence shown here is derived from an EMBL/GenBank/DDBJ whole genome shotgun (WGS) entry which is preliminary data.</text>
</comment>
<reference evidence="2" key="2">
    <citation type="submission" date="2022-01" db="EMBL/GenBank/DDBJ databases">
        <authorList>
            <person name="Zivanovic Y."/>
            <person name="Moreira D."/>
            <person name="Lopez-Garcia P."/>
        </authorList>
    </citation>
    <scope>NUCLEOTIDE SEQUENCE</scope>
    <source>
        <strain evidence="2">G9</strain>
    </source>
</reference>
<keyword evidence="1" id="KW-0812">Transmembrane</keyword>
<evidence type="ECO:0000313" key="2">
    <source>
        <dbReference type="EMBL" id="MDG2990514.1"/>
    </source>
</evidence>
<protein>
    <submittedName>
        <fullName evidence="2">Cation:proton antiporter</fullName>
    </submittedName>
</protein>
<evidence type="ECO:0000313" key="3">
    <source>
        <dbReference type="Proteomes" id="UP001154265"/>
    </source>
</evidence>
<proteinExistence type="predicted"/>
<keyword evidence="1" id="KW-0472">Membrane</keyword>
<feature type="transmembrane region" description="Helical" evidence="1">
    <location>
        <begin position="48"/>
        <end position="71"/>
    </location>
</feature>
<dbReference type="Proteomes" id="UP001154265">
    <property type="component" value="Unassembled WGS sequence"/>
</dbReference>
<sequence>MRYLTIVLRLMIWFLLTADLSLTNILIGLAIALVLPHGPRGTATLKDWAMSLGKVILAIPIAYAEAIELIFRPHLYEEMTLEQVPPRRTPGLIFLDIFRITFTPKTVVLSYDKKGWYTIHRVSPRRKRP</sequence>
<dbReference type="RefSeq" id="WP_277866423.1">
    <property type="nucleotide sequence ID" value="NZ_JAKKUT010000002.1"/>
</dbReference>